<dbReference type="InterPro" id="IPR015424">
    <property type="entry name" value="PyrdxlP-dep_Trfase"/>
</dbReference>
<keyword evidence="7" id="KW-1185">Reference proteome</keyword>
<evidence type="ECO:0000256" key="1">
    <source>
        <dbReference type="ARBA" id="ARBA00001933"/>
    </source>
</evidence>
<evidence type="ECO:0000313" key="7">
    <source>
        <dbReference type="Proteomes" id="UP000008674"/>
    </source>
</evidence>
<gene>
    <name evidence="6" type="ordered locus">SRU_1188</name>
</gene>
<dbReference type="Pfam" id="PF00266">
    <property type="entry name" value="Aminotran_5"/>
    <property type="match status" value="1"/>
</dbReference>
<dbReference type="AlphaFoldDB" id="Q2S3B8"/>
<dbReference type="PATRIC" id="fig|309807.25.peg.1234"/>
<evidence type="ECO:0000313" key="6">
    <source>
        <dbReference type="EMBL" id="ABC46268.1"/>
    </source>
</evidence>
<evidence type="ECO:0000259" key="5">
    <source>
        <dbReference type="Pfam" id="PF00266"/>
    </source>
</evidence>
<accession>Q2S3B8</accession>
<dbReference type="Gene3D" id="3.90.1150.10">
    <property type="entry name" value="Aspartate Aminotransferase, domain 1"/>
    <property type="match status" value="1"/>
</dbReference>
<name>Q2S3B8_SALRD</name>
<evidence type="ECO:0000256" key="4">
    <source>
        <dbReference type="RuleBase" id="RU004504"/>
    </source>
</evidence>
<keyword evidence="6" id="KW-0032">Aminotransferase</keyword>
<dbReference type="PANTHER" id="PTHR43586:SF15">
    <property type="entry name" value="BLR3095 PROTEIN"/>
    <property type="match status" value="1"/>
</dbReference>
<feature type="domain" description="Aminotransferase class V" evidence="5">
    <location>
        <begin position="98"/>
        <end position="410"/>
    </location>
</feature>
<reference evidence="6 7" key="1">
    <citation type="journal article" date="2005" name="Proc. Natl. Acad. Sci. U.S.A.">
        <title>The genome of Salinibacter ruber: convergence and gene exchange among hyperhalophilic bacteria and archaea.</title>
        <authorList>
            <person name="Mongodin E.F."/>
            <person name="Nelson K.E."/>
            <person name="Daugherty S."/>
            <person name="Deboy R.T."/>
            <person name="Wister J."/>
            <person name="Khouri H."/>
            <person name="Weidman J."/>
            <person name="Walsh D.A."/>
            <person name="Papke R.T."/>
            <person name="Sanchez Perez G."/>
            <person name="Sharma A.K."/>
            <person name="Nesbo C.L."/>
            <person name="MacLeod D."/>
            <person name="Bapteste E."/>
            <person name="Doolittle W.F."/>
            <person name="Charlebois R.L."/>
            <person name="Legault B."/>
            <person name="Rodriguez-Valera F."/>
        </authorList>
    </citation>
    <scope>NUCLEOTIDE SEQUENCE [LARGE SCALE GENOMIC DNA]</scope>
    <source>
        <strain evidence="7">DSM 13855 / CECT 5946 / M31</strain>
    </source>
</reference>
<protein>
    <submittedName>
        <fullName evidence="6">Aminotransferase, class V superfamily</fullName>
    </submittedName>
</protein>
<dbReference type="InterPro" id="IPR020578">
    <property type="entry name" value="Aminotrans_V_PyrdxlP_BS"/>
</dbReference>
<evidence type="ECO:0000256" key="3">
    <source>
        <dbReference type="RuleBase" id="RU004075"/>
    </source>
</evidence>
<dbReference type="KEGG" id="sru:SRU_1188"/>
<keyword evidence="2" id="KW-0663">Pyridoxal phosphate</keyword>
<dbReference type="eggNOG" id="COG0520">
    <property type="taxonomic scope" value="Bacteria"/>
</dbReference>
<organism evidence="6 7">
    <name type="scientific">Salinibacter ruber (strain DSM 13855 / M31)</name>
    <dbReference type="NCBI Taxonomy" id="309807"/>
    <lineage>
        <taxon>Bacteria</taxon>
        <taxon>Pseudomonadati</taxon>
        <taxon>Rhodothermota</taxon>
        <taxon>Rhodothermia</taxon>
        <taxon>Rhodothermales</taxon>
        <taxon>Salinibacteraceae</taxon>
        <taxon>Salinibacter</taxon>
    </lineage>
</organism>
<keyword evidence="6" id="KW-0808">Transferase</keyword>
<dbReference type="InterPro" id="IPR015422">
    <property type="entry name" value="PyrdxlP-dep_Trfase_small"/>
</dbReference>
<comment type="similarity">
    <text evidence="3">Belongs to the class-V pyridoxal-phosphate-dependent aminotransferase family.</text>
</comment>
<dbReference type="Gene3D" id="3.40.640.10">
    <property type="entry name" value="Type I PLP-dependent aspartate aminotransferase-like (Major domain)"/>
    <property type="match status" value="1"/>
</dbReference>
<dbReference type="InterPro" id="IPR000192">
    <property type="entry name" value="Aminotrans_V_dom"/>
</dbReference>
<dbReference type="GO" id="GO:0008483">
    <property type="term" value="F:transaminase activity"/>
    <property type="evidence" value="ECO:0007669"/>
    <property type="project" value="UniProtKB-KW"/>
</dbReference>
<comment type="cofactor">
    <cofactor evidence="1 4">
        <name>pyridoxal 5'-phosphate</name>
        <dbReference type="ChEBI" id="CHEBI:597326"/>
    </cofactor>
</comment>
<proteinExistence type="inferred from homology"/>
<sequence>MGAPVGGEAVPSLVNWCCFVSCVPCTVPDLTPCAGHASRVTATSVMTASVTTTSRPRCGERRRGRTRGSVAASRKGIPLSMTPEALREHFPHTEHQTYLNHAAVSPMSRPVREAIDTYVGERHGADPEAPVENFESFLPVIQETKDRVATVLGTESSQVEFVPNTSTGLNVLARGFDWEQGDRVAVPDGSFPTNVYPFLNLEAEGVEVDFVPTEEGAYTVDDVEDTLRPETRLLSVSWVHFLSGFRADLEALGALCEKHDVLFCVDAIQGLGALQVDVEAAGIDFLTAGGHKWLMAAQGIGVLYCDEALQDDLRPPTGWLHGPVDWANLDDYELTFHEDARRFQTGTLNSVGVAALHAALGLYLDAGPEWCEERVLRLSTILADELSDRGLPRYGTDAPAHASGIVTVAPDAPEALLEHLKTHGITGAVRNQKLRLAPTYYNDESDLGAILDAVDSFR</sequence>
<dbReference type="InterPro" id="IPR015421">
    <property type="entry name" value="PyrdxlP-dep_Trfase_major"/>
</dbReference>
<dbReference type="SUPFAM" id="SSF53383">
    <property type="entry name" value="PLP-dependent transferases"/>
    <property type="match status" value="1"/>
</dbReference>
<evidence type="ECO:0000256" key="2">
    <source>
        <dbReference type="ARBA" id="ARBA00022898"/>
    </source>
</evidence>
<dbReference type="EMBL" id="CP000159">
    <property type="protein sequence ID" value="ABC46268.1"/>
    <property type="molecule type" value="Genomic_DNA"/>
</dbReference>
<dbReference type="STRING" id="309807.SRU_1188"/>
<dbReference type="HOGENOM" id="CLU_003433_2_1_10"/>
<dbReference type="EnsemblBacteria" id="ABC46268">
    <property type="protein sequence ID" value="ABC46268"/>
    <property type="gene ID" value="SRU_1188"/>
</dbReference>
<dbReference type="Proteomes" id="UP000008674">
    <property type="component" value="Chromosome"/>
</dbReference>
<dbReference type="OrthoDB" id="513408at2"/>
<dbReference type="PANTHER" id="PTHR43586">
    <property type="entry name" value="CYSTEINE DESULFURASE"/>
    <property type="match status" value="1"/>
</dbReference>
<dbReference type="PROSITE" id="PS00595">
    <property type="entry name" value="AA_TRANSFER_CLASS_5"/>
    <property type="match status" value="1"/>
</dbReference>